<keyword evidence="3" id="KW-0328">Glycosyltransferase</keyword>
<feature type="domain" description="Glycosyltransferase 2-like" evidence="6">
    <location>
        <begin position="6"/>
        <end position="131"/>
    </location>
</feature>
<dbReference type="RefSeq" id="WP_119378263.1">
    <property type="nucleotide sequence ID" value="NZ_QWGB01000004.1"/>
</dbReference>
<gene>
    <name evidence="7" type="ORF">D1224_02010</name>
</gene>
<dbReference type="AlphaFoldDB" id="A0A399R4R1"/>
<protein>
    <submittedName>
        <fullName evidence="7">Glycosyltransferase</fullName>
    </submittedName>
</protein>
<keyword evidence="5" id="KW-0472">Membrane</keyword>
<dbReference type="Proteomes" id="UP000265431">
    <property type="component" value="Unassembled WGS sequence"/>
</dbReference>
<dbReference type="EMBL" id="QWGB01000004">
    <property type="protein sequence ID" value="RIJ25913.1"/>
    <property type="molecule type" value="Genomic_DNA"/>
</dbReference>
<evidence type="ECO:0000259" key="6">
    <source>
        <dbReference type="Pfam" id="PF00535"/>
    </source>
</evidence>
<keyword evidence="8" id="KW-1185">Reference proteome</keyword>
<evidence type="ECO:0000256" key="1">
    <source>
        <dbReference type="ARBA" id="ARBA00004236"/>
    </source>
</evidence>
<keyword evidence="4 7" id="KW-0808">Transferase</keyword>
<dbReference type="SUPFAM" id="SSF53448">
    <property type="entry name" value="Nucleotide-diphospho-sugar transferases"/>
    <property type="match status" value="1"/>
</dbReference>
<dbReference type="PANTHER" id="PTHR43646:SF2">
    <property type="entry name" value="GLYCOSYLTRANSFERASE 2-LIKE DOMAIN-CONTAINING PROTEIN"/>
    <property type="match status" value="1"/>
</dbReference>
<dbReference type="GO" id="GO:0005886">
    <property type="term" value="C:plasma membrane"/>
    <property type="evidence" value="ECO:0007669"/>
    <property type="project" value="UniProtKB-SubCell"/>
</dbReference>
<dbReference type="OrthoDB" id="5291101at2"/>
<dbReference type="InterPro" id="IPR001173">
    <property type="entry name" value="Glyco_trans_2-like"/>
</dbReference>
<evidence type="ECO:0000256" key="4">
    <source>
        <dbReference type="ARBA" id="ARBA00022679"/>
    </source>
</evidence>
<dbReference type="Gene3D" id="3.90.550.10">
    <property type="entry name" value="Spore Coat Polysaccharide Biosynthesis Protein SpsA, Chain A"/>
    <property type="match status" value="1"/>
</dbReference>
<comment type="subcellular location">
    <subcellularLocation>
        <location evidence="1">Cell membrane</location>
    </subcellularLocation>
</comment>
<accession>A0A399R4R1</accession>
<dbReference type="InterPro" id="IPR029044">
    <property type="entry name" value="Nucleotide-diphossugar_trans"/>
</dbReference>
<evidence type="ECO:0000256" key="3">
    <source>
        <dbReference type="ARBA" id="ARBA00022676"/>
    </source>
</evidence>
<evidence type="ECO:0000313" key="7">
    <source>
        <dbReference type="EMBL" id="RIJ25913.1"/>
    </source>
</evidence>
<dbReference type="PANTHER" id="PTHR43646">
    <property type="entry name" value="GLYCOSYLTRANSFERASE"/>
    <property type="match status" value="1"/>
</dbReference>
<evidence type="ECO:0000256" key="5">
    <source>
        <dbReference type="ARBA" id="ARBA00023136"/>
    </source>
</evidence>
<organism evidence="7 8">
    <name type="scientific">Henriciella barbarensis</name>
    <dbReference type="NCBI Taxonomy" id="86342"/>
    <lineage>
        <taxon>Bacteria</taxon>
        <taxon>Pseudomonadati</taxon>
        <taxon>Pseudomonadota</taxon>
        <taxon>Alphaproteobacteria</taxon>
        <taxon>Hyphomonadales</taxon>
        <taxon>Hyphomonadaceae</taxon>
        <taxon>Henriciella</taxon>
    </lineage>
</organism>
<dbReference type="NCBIfam" id="TIGR04283">
    <property type="entry name" value="glyco_like_mftF"/>
    <property type="match status" value="1"/>
</dbReference>
<dbReference type="InterPro" id="IPR026461">
    <property type="entry name" value="Trfase_2_rSAM/seldom_assoc"/>
</dbReference>
<proteinExistence type="predicted"/>
<reference evidence="7 8" key="1">
    <citation type="submission" date="2018-08" db="EMBL/GenBank/DDBJ databases">
        <title>Henriciella mobilis sp. nov., isolated from seawater.</title>
        <authorList>
            <person name="Cheng H."/>
            <person name="Wu Y.-H."/>
            <person name="Xu X.-W."/>
            <person name="Guo L.-L."/>
        </authorList>
    </citation>
    <scope>NUCLEOTIDE SEQUENCE [LARGE SCALE GENOMIC DNA]</scope>
    <source>
        <strain evidence="7 8">CCUG66934</strain>
    </source>
</reference>
<dbReference type="GO" id="GO:0016757">
    <property type="term" value="F:glycosyltransferase activity"/>
    <property type="evidence" value="ECO:0007669"/>
    <property type="project" value="UniProtKB-KW"/>
</dbReference>
<keyword evidence="2" id="KW-1003">Cell membrane</keyword>
<sequence>MPAPLSVIIPTLNAAGDLPQCLASLMPGVEAGLIREVLLSDGGSSDATADIADAAGASIIQCERGRGRQLATGAKAARGEWLLFLHADTALTRDWVERVRDHMTNAPGKGAYFTLAFRSDHPMAKHVASRANLRAKLLGLPYGDQGLLVPRSLYEETGGYKDMPLMEDVALVRAIGKRRLSMLSAEARTSAAKYERDGWRKRSWKNVWLITRYLLGASPEKLAAAYR</sequence>
<evidence type="ECO:0000256" key="2">
    <source>
        <dbReference type="ARBA" id="ARBA00022475"/>
    </source>
</evidence>
<evidence type="ECO:0000313" key="8">
    <source>
        <dbReference type="Proteomes" id="UP000265431"/>
    </source>
</evidence>
<comment type="caution">
    <text evidence="7">The sequence shown here is derived from an EMBL/GenBank/DDBJ whole genome shotgun (WGS) entry which is preliminary data.</text>
</comment>
<dbReference type="Pfam" id="PF00535">
    <property type="entry name" value="Glycos_transf_2"/>
    <property type="match status" value="1"/>
</dbReference>
<name>A0A399R4R1_9PROT</name>
<dbReference type="CDD" id="cd02522">
    <property type="entry name" value="GT_2_like_a"/>
    <property type="match status" value="1"/>
</dbReference>